<organism evidence="1">
    <name type="scientific">marine metagenome</name>
    <dbReference type="NCBI Taxonomy" id="408172"/>
    <lineage>
        <taxon>unclassified sequences</taxon>
        <taxon>metagenomes</taxon>
        <taxon>ecological metagenomes</taxon>
    </lineage>
</organism>
<protein>
    <submittedName>
        <fullName evidence="1">Uncharacterized protein</fullName>
    </submittedName>
</protein>
<dbReference type="EMBL" id="UINC01214416">
    <property type="protein sequence ID" value="SVE39642.1"/>
    <property type="molecule type" value="Genomic_DNA"/>
</dbReference>
<sequence>MIIDAARDNPVVLIEKKSTATKPPSTVIQWLKGETLI</sequence>
<evidence type="ECO:0000313" key="1">
    <source>
        <dbReference type="EMBL" id="SVE39642.1"/>
    </source>
</evidence>
<reference evidence="1" key="1">
    <citation type="submission" date="2018-05" db="EMBL/GenBank/DDBJ databases">
        <authorList>
            <person name="Lanie J.A."/>
            <person name="Ng W.-L."/>
            <person name="Kazmierczak K.M."/>
            <person name="Andrzejewski T.M."/>
            <person name="Davidsen T.M."/>
            <person name="Wayne K.J."/>
            <person name="Tettelin H."/>
            <person name="Glass J.I."/>
            <person name="Rusch D."/>
            <person name="Podicherti R."/>
            <person name="Tsui H.-C.T."/>
            <person name="Winkler M.E."/>
        </authorList>
    </citation>
    <scope>NUCLEOTIDE SEQUENCE</scope>
</reference>
<proteinExistence type="predicted"/>
<dbReference type="AlphaFoldDB" id="A0A383D582"/>
<accession>A0A383D582</accession>
<name>A0A383D582_9ZZZZ</name>
<gene>
    <name evidence="1" type="ORF">METZ01_LOCUS492496</name>
</gene>